<comment type="similarity">
    <text evidence="1 5">Belongs to the glycosyl hydrolase 43 family.</text>
</comment>
<feature type="site" description="Important for catalytic activity, responsible for pKa modulation of the active site Glu and correct orientation of both the proton donor and substrate" evidence="4">
    <location>
        <position position="168"/>
    </location>
</feature>
<dbReference type="Pfam" id="PF04616">
    <property type="entry name" value="Glyco_hydro_43"/>
    <property type="match status" value="1"/>
</dbReference>
<name>A0A5P2G017_9BACT</name>
<evidence type="ECO:0000256" key="1">
    <source>
        <dbReference type="ARBA" id="ARBA00009865"/>
    </source>
</evidence>
<dbReference type="PANTHER" id="PTHR22925">
    <property type="entry name" value="GLYCOSYL HYDROLASE 43 FAMILY MEMBER"/>
    <property type="match status" value="1"/>
</dbReference>
<evidence type="ECO:0000256" key="4">
    <source>
        <dbReference type="PIRSR" id="PIRSR606710-2"/>
    </source>
</evidence>
<keyword evidence="3 5" id="KW-0326">Glycosidase</keyword>
<dbReference type="InterPro" id="IPR006710">
    <property type="entry name" value="Glyco_hydro_43"/>
</dbReference>
<evidence type="ECO:0000313" key="7">
    <source>
        <dbReference type="Proteomes" id="UP000292424"/>
    </source>
</evidence>
<dbReference type="InterPro" id="IPR023296">
    <property type="entry name" value="Glyco_hydro_beta-prop_sf"/>
</dbReference>
<dbReference type="GO" id="GO:0004553">
    <property type="term" value="F:hydrolase activity, hydrolyzing O-glycosyl compounds"/>
    <property type="evidence" value="ECO:0007669"/>
    <property type="project" value="InterPro"/>
</dbReference>
<accession>A0A5P2G017</accession>
<protein>
    <submittedName>
        <fullName evidence="6">Family 43 glycosylhydrolase</fullName>
    </submittedName>
</protein>
<dbReference type="SUPFAM" id="SSF75005">
    <property type="entry name" value="Arabinanase/levansucrase/invertase"/>
    <property type="match status" value="1"/>
</dbReference>
<keyword evidence="2 5" id="KW-0378">Hydrolase</keyword>
<keyword evidence="7" id="KW-1185">Reference proteome</keyword>
<dbReference type="OrthoDB" id="273314at2"/>
<dbReference type="GO" id="GO:0005975">
    <property type="term" value="P:carbohydrate metabolic process"/>
    <property type="evidence" value="ECO:0007669"/>
    <property type="project" value="InterPro"/>
</dbReference>
<dbReference type="PANTHER" id="PTHR22925:SF3">
    <property type="entry name" value="GLYCOSYL HYDROLASE FAMILY PROTEIN 43"/>
    <property type="match status" value="1"/>
</dbReference>
<evidence type="ECO:0000256" key="3">
    <source>
        <dbReference type="ARBA" id="ARBA00023295"/>
    </source>
</evidence>
<dbReference type="EMBL" id="CP044016">
    <property type="protein sequence ID" value="QES89134.1"/>
    <property type="molecule type" value="Genomic_DNA"/>
</dbReference>
<organism evidence="6 7">
    <name type="scientific">Rhizosphaericola mali</name>
    <dbReference type="NCBI Taxonomy" id="2545455"/>
    <lineage>
        <taxon>Bacteria</taxon>
        <taxon>Pseudomonadati</taxon>
        <taxon>Bacteroidota</taxon>
        <taxon>Chitinophagia</taxon>
        <taxon>Chitinophagales</taxon>
        <taxon>Chitinophagaceae</taxon>
        <taxon>Rhizosphaericola</taxon>
    </lineage>
</organism>
<dbReference type="RefSeq" id="WP_131330080.1">
    <property type="nucleotide sequence ID" value="NZ_CP044016.1"/>
</dbReference>
<sequence length="331" mass="38123">MNTKYISILIFTIILNNISLNGIAQKVQYDNIKPDRIWLDNNGDTINAHGGDLLFANGKYYWFGEKRGAAHSGGVNVYSSKDLYNWKFEKLALGTSSTIGSDIETGCIMERPKVIYNAKTKMYVMWFHLELKDKGYAAARAGIATSKSITGPYIYKKSFRPNGNMSRDMNLFVDDDGTAYHIYSSNENYDMRIVKLTQDYLDVTKEDTMLFSQQREAPVMIKENNTYYLLTSACTGWRPNKGNVYSASTIFGPYKELYNPFHGPNADISFFGQPAFAFKYQKGKQPHWIYVGDKWNPKNLKDSRYQWLPITFEKDMISIDWNSDWKFSTLK</sequence>
<dbReference type="Gene3D" id="2.115.10.20">
    <property type="entry name" value="Glycosyl hydrolase domain, family 43"/>
    <property type="match status" value="1"/>
</dbReference>
<reference evidence="6 7" key="1">
    <citation type="submission" date="2019-09" db="EMBL/GenBank/DDBJ databases">
        <title>Complete genome sequence of Arachidicoccus sp. B3-10 isolated from apple orchard soil.</title>
        <authorList>
            <person name="Kim H.S."/>
            <person name="Han K.-I."/>
            <person name="Suh M.K."/>
            <person name="Lee K.C."/>
            <person name="Eom M.K."/>
            <person name="Kim J.-S."/>
            <person name="Kang S.W."/>
            <person name="Sin Y."/>
            <person name="Lee J.-S."/>
        </authorList>
    </citation>
    <scope>NUCLEOTIDE SEQUENCE [LARGE SCALE GENOMIC DNA]</scope>
    <source>
        <strain evidence="6 7">B3-10</strain>
    </source>
</reference>
<evidence type="ECO:0000256" key="5">
    <source>
        <dbReference type="RuleBase" id="RU361187"/>
    </source>
</evidence>
<dbReference type="KEGG" id="arac:E0W69_010840"/>
<dbReference type="AlphaFoldDB" id="A0A5P2G017"/>
<dbReference type="CDD" id="cd18825">
    <property type="entry name" value="GH43_CtGH43-like"/>
    <property type="match status" value="1"/>
</dbReference>
<proteinExistence type="inferred from homology"/>
<dbReference type="Proteomes" id="UP000292424">
    <property type="component" value="Chromosome"/>
</dbReference>
<evidence type="ECO:0000313" key="6">
    <source>
        <dbReference type="EMBL" id="QES89134.1"/>
    </source>
</evidence>
<gene>
    <name evidence="6" type="ORF">E0W69_010840</name>
</gene>
<evidence type="ECO:0000256" key="2">
    <source>
        <dbReference type="ARBA" id="ARBA00022801"/>
    </source>
</evidence>